<comment type="subcellular location">
    <subcellularLocation>
        <location evidence="6">Nucleus</location>
    </subcellularLocation>
    <text evidence="6">In punctate subnuclear structures localized adjacent to nuclear speckles, called paraspeckles.</text>
</comment>
<comment type="similarity">
    <text evidence="1 6">Belongs to the Nudix hydrolase family. CPSF5 subfamily.</text>
</comment>
<dbReference type="GO" id="GO:0005849">
    <property type="term" value="C:mRNA cleavage factor complex"/>
    <property type="evidence" value="ECO:0007669"/>
    <property type="project" value="UniProtKB-UniRule"/>
</dbReference>
<name>A0AAV5E2M5_ELECO</name>
<evidence type="ECO:0000256" key="2">
    <source>
        <dbReference type="ARBA" id="ARBA00022664"/>
    </source>
</evidence>
<dbReference type="EMBL" id="BQKI01000072">
    <property type="protein sequence ID" value="GJN16375.1"/>
    <property type="molecule type" value="Genomic_DNA"/>
</dbReference>
<dbReference type="GO" id="GO:0003729">
    <property type="term" value="F:mRNA binding"/>
    <property type="evidence" value="ECO:0007669"/>
    <property type="project" value="UniProtKB-UniRule"/>
</dbReference>
<dbReference type="Pfam" id="PF13869">
    <property type="entry name" value="NUDIX_2"/>
    <property type="match status" value="1"/>
</dbReference>
<dbReference type="GO" id="GO:0031124">
    <property type="term" value="P:mRNA 3'-end processing"/>
    <property type="evidence" value="ECO:0007669"/>
    <property type="project" value="InterPro"/>
</dbReference>
<evidence type="ECO:0000256" key="5">
    <source>
        <dbReference type="ARBA" id="ARBA00054854"/>
    </source>
</evidence>
<gene>
    <name evidence="7" type="primary">gb03358</name>
    <name evidence="7" type="ORF">PR202_gb03358</name>
</gene>
<evidence type="ECO:0000313" key="7">
    <source>
        <dbReference type="EMBL" id="GJN16375.1"/>
    </source>
</evidence>
<dbReference type="PIRSF" id="PIRSF017888">
    <property type="entry name" value="CPSF-25"/>
    <property type="match status" value="1"/>
</dbReference>
<dbReference type="AlphaFoldDB" id="A0AAV5E2M5"/>
<comment type="subunit">
    <text evidence="6">Homodimer. Component of the cleavage factor Im (CFIm) complex.</text>
</comment>
<keyword evidence="8" id="KW-1185">Reference proteome</keyword>
<reference evidence="7" key="1">
    <citation type="journal article" date="2018" name="DNA Res.">
        <title>Multiple hybrid de novo genome assembly of finger millet, an orphan allotetraploid crop.</title>
        <authorList>
            <person name="Hatakeyama M."/>
            <person name="Aluri S."/>
            <person name="Balachadran M.T."/>
            <person name="Sivarajan S.R."/>
            <person name="Patrignani A."/>
            <person name="Gruter S."/>
            <person name="Poveda L."/>
            <person name="Shimizu-Inatsugi R."/>
            <person name="Baeten J."/>
            <person name="Francoijs K.J."/>
            <person name="Nataraja K.N."/>
            <person name="Reddy Y.A.N."/>
            <person name="Phadnis S."/>
            <person name="Ravikumar R.L."/>
            <person name="Schlapbach R."/>
            <person name="Sreeman S.M."/>
            <person name="Shimizu K.K."/>
        </authorList>
    </citation>
    <scope>NUCLEOTIDE SEQUENCE</scope>
</reference>
<dbReference type="InterPro" id="IPR016706">
    <property type="entry name" value="Cleav_polyA_spec_factor_su5"/>
</dbReference>
<evidence type="ECO:0000313" key="8">
    <source>
        <dbReference type="Proteomes" id="UP001054889"/>
    </source>
</evidence>
<dbReference type="FunFam" id="3.90.79.10:FF:000020">
    <property type="entry name" value="Pre-mRNA cleavage factor Im subunit 2"/>
    <property type="match status" value="1"/>
</dbReference>
<evidence type="ECO:0000256" key="1">
    <source>
        <dbReference type="ARBA" id="ARBA00009710"/>
    </source>
</evidence>
<keyword evidence="3 6" id="KW-0694">RNA-binding</keyword>
<proteinExistence type="inferred from homology"/>
<evidence type="ECO:0000256" key="4">
    <source>
        <dbReference type="ARBA" id="ARBA00023242"/>
    </source>
</evidence>
<comment type="caution">
    <text evidence="7">The sequence shown here is derived from an EMBL/GenBank/DDBJ whole genome shotgun (WGS) entry which is preliminary data.</text>
</comment>
<sequence length="247" mass="27290">MGLEMEELATVLPMEAAASAAREQGVEIYPLSRYYFGAKDAPRAVETPADRALRLKANFAAHGLRTSVHGVLLVLPAFFSISAVQFPTVELFDHPHVLLLQVRNSSFVLPGGRLRPGEEDVQGLKRKLSSKLSVVSDGEGATGDVDDWQVGECIGMWWRSEFGAVPFPYMPPSFRTPKCLNSLCCFKECIKLFLIRLPMSRRFVVPRNMKLLAVPLSQIHGNAQVYGPIISGIPNLLSKFSFNVITD</sequence>
<keyword evidence="4 6" id="KW-0539">Nucleus</keyword>
<dbReference type="CDD" id="cd18871">
    <property type="entry name" value="NUDIX_Cfim25_Nudt21"/>
    <property type="match status" value="1"/>
</dbReference>
<protein>
    <recommendedName>
        <fullName evidence="6">Pre-mRNA cleavage factor Im 25 kDa subunit</fullName>
    </recommendedName>
</protein>
<dbReference type="Proteomes" id="UP001054889">
    <property type="component" value="Unassembled WGS sequence"/>
</dbReference>
<dbReference type="Gene3D" id="3.90.79.10">
    <property type="entry name" value="Nucleoside Triphosphate Pyrophosphohydrolase"/>
    <property type="match status" value="1"/>
</dbReference>
<evidence type="ECO:0000256" key="6">
    <source>
        <dbReference type="PIRNR" id="PIRNR017888"/>
    </source>
</evidence>
<accession>A0AAV5E2M5</accession>
<evidence type="ECO:0000256" key="3">
    <source>
        <dbReference type="ARBA" id="ARBA00022884"/>
    </source>
</evidence>
<comment type="function">
    <text evidence="5">Component of the cleavage factor Im (CFIm) complex that plays a key role in pre-mRNA 3'-processing. Involved in association with CPSF6 or CPSF7 in pre-MRNA 3'-end poly(A) site cleavage and poly(A) addition. NUDT21/CPSF5 binds to cleavage and polyadenylation RNA substrates. The homodimer mediates simultaneous sequence-specific recognition of two 5'-UGUA-3' elements within the pre-mRNA. Binds to, but does not hydrolyze mono- and di-adenosine nucleotides. May have a role in mRNA export.</text>
</comment>
<keyword evidence="2 6" id="KW-0507">mRNA processing</keyword>
<dbReference type="PANTHER" id="PTHR13047">
    <property type="entry name" value="PRE-MRNA CLEAVAGE FACTOR IM, 25KD SUBUNIT"/>
    <property type="match status" value="1"/>
</dbReference>
<reference evidence="7" key="2">
    <citation type="submission" date="2021-12" db="EMBL/GenBank/DDBJ databases">
        <title>Resequencing data analysis of finger millet.</title>
        <authorList>
            <person name="Hatakeyama M."/>
            <person name="Aluri S."/>
            <person name="Balachadran M.T."/>
            <person name="Sivarajan S.R."/>
            <person name="Poveda L."/>
            <person name="Shimizu-Inatsugi R."/>
            <person name="Schlapbach R."/>
            <person name="Sreeman S.M."/>
            <person name="Shimizu K.K."/>
        </authorList>
    </citation>
    <scope>NUCLEOTIDE SEQUENCE</scope>
</reference>
<organism evidence="7 8">
    <name type="scientific">Eleusine coracana subsp. coracana</name>
    <dbReference type="NCBI Taxonomy" id="191504"/>
    <lineage>
        <taxon>Eukaryota</taxon>
        <taxon>Viridiplantae</taxon>
        <taxon>Streptophyta</taxon>
        <taxon>Embryophyta</taxon>
        <taxon>Tracheophyta</taxon>
        <taxon>Spermatophyta</taxon>
        <taxon>Magnoliopsida</taxon>
        <taxon>Liliopsida</taxon>
        <taxon>Poales</taxon>
        <taxon>Poaceae</taxon>
        <taxon>PACMAD clade</taxon>
        <taxon>Chloridoideae</taxon>
        <taxon>Cynodonteae</taxon>
        <taxon>Eleusininae</taxon>
        <taxon>Eleusine</taxon>
    </lineage>
</organism>